<reference evidence="1 2" key="1">
    <citation type="submission" date="2022-11" db="EMBL/GenBank/DDBJ databases">
        <title>The characterization of three novel Bacteroidetes species and genomic analysis of their roles in tidal elemental geochemical cycles.</title>
        <authorList>
            <person name="Ma K.-J."/>
        </authorList>
    </citation>
    <scope>NUCLEOTIDE SEQUENCE [LARGE SCALE GENOMIC DNA]</scope>
    <source>
        <strain evidence="1 2">M82</strain>
    </source>
</reference>
<protein>
    <recommendedName>
        <fullName evidence="3">Oxidoreductase</fullName>
    </recommendedName>
</protein>
<dbReference type="Proteomes" id="UP001207228">
    <property type="component" value="Unassembled WGS sequence"/>
</dbReference>
<keyword evidence="2" id="KW-1185">Reference proteome</keyword>
<proteinExistence type="predicted"/>
<comment type="caution">
    <text evidence="1">The sequence shown here is derived from an EMBL/GenBank/DDBJ whole genome shotgun (WGS) entry which is preliminary data.</text>
</comment>
<organism evidence="1 2">
    <name type="scientific">Pontibacter anaerobius</name>
    <dbReference type="NCBI Taxonomy" id="2993940"/>
    <lineage>
        <taxon>Bacteria</taxon>
        <taxon>Pseudomonadati</taxon>
        <taxon>Bacteroidota</taxon>
        <taxon>Cytophagia</taxon>
        <taxon>Cytophagales</taxon>
        <taxon>Hymenobacteraceae</taxon>
        <taxon>Pontibacter</taxon>
    </lineage>
</organism>
<evidence type="ECO:0008006" key="3">
    <source>
        <dbReference type="Google" id="ProtNLM"/>
    </source>
</evidence>
<name>A0ABT3RFG5_9BACT</name>
<evidence type="ECO:0000313" key="2">
    <source>
        <dbReference type="Proteomes" id="UP001207228"/>
    </source>
</evidence>
<dbReference type="RefSeq" id="WP_266052272.1">
    <property type="nucleotide sequence ID" value="NZ_JAPFQO010000006.1"/>
</dbReference>
<evidence type="ECO:0000313" key="1">
    <source>
        <dbReference type="EMBL" id="MCX2740208.1"/>
    </source>
</evidence>
<dbReference type="EMBL" id="JAPFQO010000006">
    <property type="protein sequence ID" value="MCX2740208.1"/>
    <property type="molecule type" value="Genomic_DNA"/>
</dbReference>
<gene>
    <name evidence="1" type="ORF">OO017_09645</name>
</gene>
<accession>A0ABT3RFG5</accession>
<sequence length="55" mass="5979">MNTITSNKVKELFKDNFKTTPAMDGEAIADAVIYAIGQPATVNVNEIVIRPLDEA</sequence>